<protein>
    <submittedName>
        <fullName evidence="1">Uncharacterized protein</fullName>
    </submittedName>
</protein>
<dbReference type="Proteomes" id="UP000053989">
    <property type="component" value="Unassembled WGS sequence"/>
</dbReference>
<reference evidence="2" key="2">
    <citation type="submission" date="2015-01" db="EMBL/GenBank/DDBJ databases">
        <title>Evolutionary Origins and Diversification of the Mycorrhizal Mutualists.</title>
        <authorList>
            <consortium name="DOE Joint Genome Institute"/>
            <consortium name="Mycorrhizal Genomics Consortium"/>
            <person name="Kohler A."/>
            <person name="Kuo A."/>
            <person name="Nagy L.G."/>
            <person name="Floudas D."/>
            <person name="Copeland A."/>
            <person name="Barry K.W."/>
            <person name="Cichocki N."/>
            <person name="Veneault-Fourrey C."/>
            <person name="LaButti K."/>
            <person name="Lindquist E.A."/>
            <person name="Lipzen A."/>
            <person name="Lundell T."/>
            <person name="Morin E."/>
            <person name="Murat C."/>
            <person name="Riley R."/>
            <person name="Ohm R."/>
            <person name="Sun H."/>
            <person name="Tunlid A."/>
            <person name="Henrissat B."/>
            <person name="Grigoriev I.V."/>
            <person name="Hibbett D.S."/>
            <person name="Martin F."/>
        </authorList>
    </citation>
    <scope>NUCLEOTIDE SEQUENCE [LARGE SCALE GENOMIC DNA]</scope>
    <source>
        <strain evidence="2">Foug A</strain>
    </source>
</reference>
<name>A0A0C2ZDY4_9AGAM</name>
<organism evidence="1 2">
    <name type="scientific">Scleroderma citrinum Foug A</name>
    <dbReference type="NCBI Taxonomy" id="1036808"/>
    <lineage>
        <taxon>Eukaryota</taxon>
        <taxon>Fungi</taxon>
        <taxon>Dikarya</taxon>
        <taxon>Basidiomycota</taxon>
        <taxon>Agaricomycotina</taxon>
        <taxon>Agaricomycetes</taxon>
        <taxon>Agaricomycetidae</taxon>
        <taxon>Boletales</taxon>
        <taxon>Sclerodermatineae</taxon>
        <taxon>Sclerodermataceae</taxon>
        <taxon>Scleroderma</taxon>
    </lineage>
</organism>
<accession>A0A0C2ZDY4</accession>
<sequence>MQETPHVNIEIPQACANFPMQRCFGRSISADDIQLKSAKCFLPLSIQHRHILIHQTSTQTSTRVAFRWASHDMIRTIHGRFL</sequence>
<keyword evidence="2" id="KW-1185">Reference proteome</keyword>
<gene>
    <name evidence="1" type="ORF">SCLCIDRAFT_1224834</name>
</gene>
<reference evidence="1 2" key="1">
    <citation type="submission" date="2014-04" db="EMBL/GenBank/DDBJ databases">
        <authorList>
            <consortium name="DOE Joint Genome Institute"/>
            <person name="Kuo A."/>
            <person name="Kohler A."/>
            <person name="Nagy L.G."/>
            <person name="Floudas D."/>
            <person name="Copeland A."/>
            <person name="Barry K.W."/>
            <person name="Cichocki N."/>
            <person name="Veneault-Fourrey C."/>
            <person name="LaButti K."/>
            <person name="Lindquist E.A."/>
            <person name="Lipzen A."/>
            <person name="Lundell T."/>
            <person name="Morin E."/>
            <person name="Murat C."/>
            <person name="Sun H."/>
            <person name="Tunlid A."/>
            <person name="Henrissat B."/>
            <person name="Grigoriev I.V."/>
            <person name="Hibbett D.S."/>
            <person name="Martin F."/>
            <person name="Nordberg H.P."/>
            <person name="Cantor M.N."/>
            <person name="Hua S.X."/>
        </authorList>
    </citation>
    <scope>NUCLEOTIDE SEQUENCE [LARGE SCALE GENOMIC DNA]</scope>
    <source>
        <strain evidence="1 2">Foug A</strain>
    </source>
</reference>
<proteinExistence type="predicted"/>
<dbReference type="EMBL" id="KN822283">
    <property type="protein sequence ID" value="KIM51137.1"/>
    <property type="molecule type" value="Genomic_DNA"/>
</dbReference>
<evidence type="ECO:0000313" key="2">
    <source>
        <dbReference type="Proteomes" id="UP000053989"/>
    </source>
</evidence>
<evidence type="ECO:0000313" key="1">
    <source>
        <dbReference type="EMBL" id="KIM51137.1"/>
    </source>
</evidence>
<dbReference type="HOGENOM" id="CLU_2559645_0_0_1"/>
<dbReference type="AlphaFoldDB" id="A0A0C2ZDY4"/>
<dbReference type="InParanoid" id="A0A0C2ZDY4"/>